<evidence type="ECO:0000256" key="1">
    <source>
        <dbReference type="ARBA" id="ARBA00009437"/>
    </source>
</evidence>
<dbReference type="GO" id="GO:0003700">
    <property type="term" value="F:DNA-binding transcription factor activity"/>
    <property type="evidence" value="ECO:0007669"/>
    <property type="project" value="InterPro"/>
</dbReference>
<keyword evidence="3" id="KW-0238">DNA-binding</keyword>
<dbReference type="RefSeq" id="WP_140882442.1">
    <property type="nucleotide sequence ID" value="NZ_RCZP01000006.1"/>
</dbReference>
<evidence type="ECO:0000313" key="7">
    <source>
        <dbReference type="Proteomes" id="UP000317078"/>
    </source>
</evidence>
<evidence type="ECO:0000259" key="5">
    <source>
        <dbReference type="PROSITE" id="PS50931"/>
    </source>
</evidence>
<dbReference type="GO" id="GO:0032993">
    <property type="term" value="C:protein-DNA complex"/>
    <property type="evidence" value="ECO:0007669"/>
    <property type="project" value="TreeGrafter"/>
</dbReference>
<organism evidence="6 7">
    <name type="scientific">Muricoccus nepalensis</name>
    <dbReference type="NCBI Taxonomy" id="1854500"/>
    <lineage>
        <taxon>Bacteria</taxon>
        <taxon>Pseudomonadati</taxon>
        <taxon>Pseudomonadota</taxon>
        <taxon>Alphaproteobacteria</taxon>
        <taxon>Acetobacterales</taxon>
        <taxon>Roseomonadaceae</taxon>
        <taxon>Muricoccus</taxon>
    </lineage>
</organism>
<gene>
    <name evidence="6" type="ORF">EAH89_08850</name>
</gene>
<dbReference type="Pfam" id="PF00126">
    <property type="entry name" value="HTH_1"/>
    <property type="match status" value="1"/>
</dbReference>
<keyword evidence="4" id="KW-0804">Transcription</keyword>
<dbReference type="OrthoDB" id="9811588at2"/>
<dbReference type="InterPro" id="IPR037410">
    <property type="entry name" value="BudR_PBP2"/>
</dbReference>
<dbReference type="PANTHER" id="PTHR30346:SF30">
    <property type="entry name" value="SMALL NEUTRAL PROTEASE REGULATORY PROTEIN"/>
    <property type="match status" value="1"/>
</dbReference>
<dbReference type="PROSITE" id="PS50931">
    <property type="entry name" value="HTH_LYSR"/>
    <property type="match status" value="1"/>
</dbReference>
<dbReference type="FunFam" id="1.10.10.10:FF:000001">
    <property type="entry name" value="LysR family transcriptional regulator"/>
    <property type="match status" value="1"/>
</dbReference>
<dbReference type="SUPFAM" id="SSF53850">
    <property type="entry name" value="Periplasmic binding protein-like II"/>
    <property type="match status" value="1"/>
</dbReference>
<name>A0A502G7T3_9PROT</name>
<dbReference type="Gene3D" id="3.40.190.10">
    <property type="entry name" value="Periplasmic binding protein-like II"/>
    <property type="match status" value="2"/>
</dbReference>
<protein>
    <submittedName>
        <fullName evidence="6">LysR family transcriptional regulator</fullName>
    </submittedName>
</protein>
<dbReference type="Proteomes" id="UP000317078">
    <property type="component" value="Unassembled WGS sequence"/>
</dbReference>
<sequence>MIDLRRLRAFLVTAEEGHVTRAAERLGMQQPPLTRLLRGLEEELGTQLLHRLPRGVAPTDAGRVLMEEARAVLARATTLEETVRRAARGEAGRLAIGFTSSAALHPFVPGVLRRFREALPGLRVELDEAGTAELVEAVLLGRLDAAFVRSPVGSVAGLAVERVLEEPMLAALPAGHPLASAEGPPLPLAALAGEAFILYRRRAGPGLYDTILAACREAGFTPAIAQEAPRLPATLSLVAAGLGISLVPESMRRLAIEGVAYRLLEPSPGLAAPIHLVLRRGGLGAAAVRFRTAVRAAATARPAPSGA</sequence>
<evidence type="ECO:0000313" key="6">
    <source>
        <dbReference type="EMBL" id="TPG58065.1"/>
    </source>
</evidence>
<dbReference type="Gene3D" id="1.10.10.10">
    <property type="entry name" value="Winged helix-like DNA-binding domain superfamily/Winged helix DNA-binding domain"/>
    <property type="match status" value="1"/>
</dbReference>
<dbReference type="PANTHER" id="PTHR30346">
    <property type="entry name" value="TRANSCRIPTIONAL DUAL REGULATOR HCAR-RELATED"/>
    <property type="match status" value="1"/>
</dbReference>
<dbReference type="InterPro" id="IPR036388">
    <property type="entry name" value="WH-like_DNA-bd_sf"/>
</dbReference>
<dbReference type="SUPFAM" id="SSF46785">
    <property type="entry name" value="Winged helix' DNA-binding domain"/>
    <property type="match status" value="1"/>
</dbReference>
<dbReference type="CDD" id="cd08451">
    <property type="entry name" value="PBP2_BudR"/>
    <property type="match status" value="1"/>
</dbReference>
<keyword evidence="7" id="KW-1185">Reference proteome</keyword>
<keyword evidence="2" id="KW-0805">Transcription regulation</keyword>
<dbReference type="AlphaFoldDB" id="A0A502G7T3"/>
<dbReference type="InterPro" id="IPR000847">
    <property type="entry name" value="LysR_HTH_N"/>
</dbReference>
<reference evidence="6 7" key="1">
    <citation type="journal article" date="2019" name="Environ. Microbiol.">
        <title>Species interactions and distinct microbial communities in high Arctic permafrost affected cryosols are associated with the CH4 and CO2 gas fluxes.</title>
        <authorList>
            <person name="Altshuler I."/>
            <person name="Hamel J."/>
            <person name="Turney S."/>
            <person name="Magnuson E."/>
            <person name="Levesque R."/>
            <person name="Greer C."/>
            <person name="Whyte L.G."/>
        </authorList>
    </citation>
    <scope>NUCLEOTIDE SEQUENCE [LARGE SCALE GENOMIC DNA]</scope>
    <source>
        <strain evidence="6 7">S9.3B</strain>
    </source>
</reference>
<comment type="similarity">
    <text evidence="1">Belongs to the LysR transcriptional regulatory family.</text>
</comment>
<evidence type="ECO:0000256" key="2">
    <source>
        <dbReference type="ARBA" id="ARBA00023015"/>
    </source>
</evidence>
<evidence type="ECO:0000256" key="3">
    <source>
        <dbReference type="ARBA" id="ARBA00023125"/>
    </source>
</evidence>
<dbReference type="InterPro" id="IPR005119">
    <property type="entry name" value="LysR_subst-bd"/>
</dbReference>
<comment type="caution">
    <text evidence="6">The sequence shown here is derived from an EMBL/GenBank/DDBJ whole genome shotgun (WGS) entry which is preliminary data.</text>
</comment>
<dbReference type="Pfam" id="PF03466">
    <property type="entry name" value="LysR_substrate"/>
    <property type="match status" value="1"/>
</dbReference>
<dbReference type="PRINTS" id="PR00039">
    <property type="entry name" value="HTHLYSR"/>
</dbReference>
<dbReference type="GO" id="GO:0003677">
    <property type="term" value="F:DNA binding"/>
    <property type="evidence" value="ECO:0007669"/>
    <property type="project" value="UniProtKB-KW"/>
</dbReference>
<evidence type="ECO:0000256" key="4">
    <source>
        <dbReference type="ARBA" id="ARBA00023163"/>
    </source>
</evidence>
<dbReference type="EMBL" id="RCZP01000006">
    <property type="protein sequence ID" value="TPG58065.1"/>
    <property type="molecule type" value="Genomic_DNA"/>
</dbReference>
<accession>A0A502G7T3</accession>
<proteinExistence type="inferred from homology"/>
<feature type="domain" description="HTH lysR-type" evidence="5">
    <location>
        <begin position="2"/>
        <end position="59"/>
    </location>
</feature>
<dbReference type="InterPro" id="IPR036390">
    <property type="entry name" value="WH_DNA-bd_sf"/>
</dbReference>